<protein>
    <recommendedName>
        <fullName evidence="2">AlgX/AlgJ SGNH hydrolase-like domain-containing protein</fullName>
    </recommendedName>
</protein>
<proteinExistence type="predicted"/>
<name>A0A1J5P9R0_9ZZZZ</name>
<dbReference type="AlphaFoldDB" id="A0A1J5P9R0"/>
<accession>A0A1J5P9R0</accession>
<organism evidence="1">
    <name type="scientific">mine drainage metagenome</name>
    <dbReference type="NCBI Taxonomy" id="410659"/>
    <lineage>
        <taxon>unclassified sequences</taxon>
        <taxon>metagenomes</taxon>
        <taxon>ecological metagenomes</taxon>
    </lineage>
</organism>
<dbReference type="EMBL" id="MLJW01005551">
    <property type="protein sequence ID" value="OIQ68022.1"/>
    <property type="molecule type" value="Genomic_DNA"/>
</dbReference>
<gene>
    <name evidence="1" type="ORF">GALL_503900</name>
</gene>
<evidence type="ECO:0008006" key="2">
    <source>
        <dbReference type="Google" id="ProtNLM"/>
    </source>
</evidence>
<sequence>MVDQFPVENPFCLTDIYLDKLPEIRESVFYVRNALRNASLPAFMRTDTHLTEAGNIIAAGAIVGQLVGQDQSEHVNRLLASPDWQEIDYAGDLGGRFDPELSETRRLLRKTWPHKWFHNDLQGGNNGIVDLLFSPGAVHDQRILIYGDSFSRDLSSILSYFFREVVFLRTQFFHQDMFHQIQPDLLITSNVERYLSFCESDDRRASFFMFPHLGGNPYAPPKEFAEAFSAVLAYGRSPYFDFLNKHGLVPRQSAA</sequence>
<comment type="caution">
    <text evidence="1">The sequence shown here is derived from an EMBL/GenBank/DDBJ whole genome shotgun (WGS) entry which is preliminary data.</text>
</comment>
<reference evidence="1" key="1">
    <citation type="submission" date="2016-10" db="EMBL/GenBank/DDBJ databases">
        <title>Sequence of Gallionella enrichment culture.</title>
        <authorList>
            <person name="Poehlein A."/>
            <person name="Muehling M."/>
            <person name="Daniel R."/>
        </authorList>
    </citation>
    <scope>NUCLEOTIDE SEQUENCE</scope>
</reference>
<evidence type="ECO:0000313" key="1">
    <source>
        <dbReference type="EMBL" id="OIQ68022.1"/>
    </source>
</evidence>